<dbReference type="SUPFAM" id="SSF48452">
    <property type="entry name" value="TPR-like"/>
    <property type="match status" value="1"/>
</dbReference>
<keyword evidence="4" id="KW-0256">Endoplasmic reticulum</keyword>
<feature type="repeat" description="TPR" evidence="3">
    <location>
        <begin position="122"/>
        <end position="155"/>
    </location>
</feature>
<protein>
    <recommendedName>
        <fullName evidence="4">ER membrane protein complex subunit 2</fullName>
    </recommendedName>
</protein>
<evidence type="ECO:0000313" key="7">
    <source>
        <dbReference type="Proteomes" id="UP000274822"/>
    </source>
</evidence>
<comment type="similarity">
    <text evidence="4">Belongs to the EMC2 family.</text>
</comment>
<evidence type="ECO:0000313" key="6">
    <source>
        <dbReference type="EMBL" id="RUS31788.1"/>
    </source>
</evidence>
<reference evidence="6 7" key="1">
    <citation type="journal article" date="2018" name="New Phytol.">
        <title>Phylogenomics of Endogonaceae and evolution of mycorrhizas within Mucoromycota.</title>
        <authorList>
            <person name="Chang Y."/>
            <person name="Desiro A."/>
            <person name="Na H."/>
            <person name="Sandor L."/>
            <person name="Lipzen A."/>
            <person name="Clum A."/>
            <person name="Barry K."/>
            <person name="Grigoriev I.V."/>
            <person name="Martin F.M."/>
            <person name="Stajich J.E."/>
            <person name="Smith M.E."/>
            <person name="Bonito G."/>
            <person name="Spatafora J.W."/>
        </authorList>
    </citation>
    <scope>NUCLEOTIDE SEQUENCE [LARGE SCALE GENOMIC DNA]</scope>
    <source>
        <strain evidence="6 7">AD002</strain>
    </source>
</reference>
<dbReference type="InterPro" id="IPR019734">
    <property type="entry name" value="TPR_rpt"/>
</dbReference>
<comment type="function">
    <text evidence="4">Part of the endoplasmic reticulum membrane protein complex (EMC) that enables the energy-independent insertion into endoplasmic reticulum membranes of newly synthesized membrane proteins.</text>
</comment>
<organism evidence="6 7">
    <name type="scientific">Jimgerdemannia flammicorona</name>
    <dbReference type="NCBI Taxonomy" id="994334"/>
    <lineage>
        <taxon>Eukaryota</taxon>
        <taxon>Fungi</taxon>
        <taxon>Fungi incertae sedis</taxon>
        <taxon>Mucoromycota</taxon>
        <taxon>Mucoromycotina</taxon>
        <taxon>Endogonomycetes</taxon>
        <taxon>Endogonales</taxon>
        <taxon>Endogonaceae</taxon>
        <taxon>Jimgerdemannia</taxon>
    </lineage>
</organism>
<dbReference type="AlphaFoldDB" id="A0A433QPV1"/>
<evidence type="ECO:0000256" key="4">
    <source>
        <dbReference type="RuleBase" id="RU367091"/>
    </source>
</evidence>
<gene>
    <name evidence="6" type="ORF">BC938DRAFT_477063</name>
</gene>
<name>A0A433QPV1_9FUNG</name>
<comment type="subunit">
    <text evidence="4">Component of the ER membrane protein complex (EMC).</text>
</comment>
<sequence length="315" mass="35464">MFYPGCDDVSITFLEVLSLLAPSETRNSMSSFNFNAAVTTLQELRASGERNPELVVSLGNKIVRGKYTGGLGDEVWPVYEQIIIAALDVGDFQLADVRYNSASSSPRLTCLTALEKRFTRSTRVQRLLGMRYEAEGKLDQAAKIYEEILDVDETNVPAAKRQIAILNTRGETHEAIAALTRYLDTSYNDPESWLELCSLYLSQRMYQQAAFCMEEVLLLQGSNHVWHLKYAEILYTMAEHKLALKEFCRVIELCEDHVRGLYGVQLCTSQLLKTAPTVDLSDLNALATERILAVYSARGAPDELKRVVRRYLESA</sequence>
<dbReference type="Gene3D" id="1.25.40.10">
    <property type="entry name" value="Tetratricopeptide repeat domain"/>
    <property type="match status" value="1"/>
</dbReference>
<keyword evidence="7" id="KW-1185">Reference proteome</keyword>
<proteinExistence type="inferred from homology"/>
<evidence type="ECO:0000256" key="2">
    <source>
        <dbReference type="ARBA" id="ARBA00022803"/>
    </source>
</evidence>
<accession>A0A433QPV1</accession>
<dbReference type="Pfam" id="PF22890">
    <property type="entry name" value="TPR_EMC2"/>
    <property type="match status" value="1"/>
</dbReference>
<evidence type="ECO:0000256" key="3">
    <source>
        <dbReference type="PROSITE-ProRule" id="PRU00339"/>
    </source>
</evidence>
<comment type="subcellular location">
    <subcellularLocation>
        <location evidence="4">Endoplasmic reticulum membrane</location>
        <topology evidence="4">Peripheral membrane protein</topology>
        <orientation evidence="4">Cytoplasmic side</orientation>
    </subcellularLocation>
</comment>
<keyword evidence="4" id="KW-0472">Membrane</keyword>
<dbReference type="InterPro" id="IPR039856">
    <property type="entry name" value="EMC2-like"/>
</dbReference>
<dbReference type="InterPro" id="IPR011990">
    <property type="entry name" value="TPR-like_helical_dom_sf"/>
</dbReference>
<dbReference type="EMBL" id="RBNJ01002599">
    <property type="protein sequence ID" value="RUS31788.1"/>
    <property type="molecule type" value="Genomic_DNA"/>
</dbReference>
<dbReference type="PROSITE" id="PS50005">
    <property type="entry name" value="TPR"/>
    <property type="match status" value="1"/>
</dbReference>
<dbReference type="GO" id="GO:0072546">
    <property type="term" value="C:EMC complex"/>
    <property type="evidence" value="ECO:0007669"/>
    <property type="project" value="UniProtKB-UniRule"/>
</dbReference>
<keyword evidence="1" id="KW-0677">Repeat</keyword>
<dbReference type="PANTHER" id="PTHR12760">
    <property type="entry name" value="TETRATRICOPEPTIDE REPEAT PROTEIN"/>
    <property type="match status" value="1"/>
</dbReference>
<comment type="caution">
    <text evidence="6">The sequence shown here is derived from an EMBL/GenBank/DDBJ whole genome shotgun (WGS) entry which is preliminary data.</text>
</comment>
<dbReference type="InterPro" id="IPR055217">
    <property type="entry name" value="TPR_EMC2"/>
</dbReference>
<evidence type="ECO:0000259" key="5">
    <source>
        <dbReference type="Pfam" id="PF22890"/>
    </source>
</evidence>
<dbReference type="SMART" id="SM00028">
    <property type="entry name" value="TPR"/>
    <property type="match status" value="3"/>
</dbReference>
<evidence type="ECO:0000256" key="1">
    <source>
        <dbReference type="ARBA" id="ARBA00022737"/>
    </source>
</evidence>
<feature type="domain" description="EMC2 TPR-like" evidence="5">
    <location>
        <begin position="125"/>
        <end position="235"/>
    </location>
</feature>
<keyword evidence="2 3" id="KW-0802">TPR repeat</keyword>
<dbReference type="Proteomes" id="UP000274822">
    <property type="component" value="Unassembled WGS sequence"/>
</dbReference>